<evidence type="ECO:0000313" key="1">
    <source>
        <dbReference type="EMBL" id="RHZ81686.1"/>
    </source>
</evidence>
<dbReference type="EMBL" id="PQFF01000109">
    <property type="protein sequence ID" value="RHZ81686.1"/>
    <property type="molecule type" value="Genomic_DNA"/>
</dbReference>
<evidence type="ECO:0000313" key="2">
    <source>
        <dbReference type="Proteomes" id="UP000266861"/>
    </source>
</evidence>
<reference evidence="1 2" key="1">
    <citation type="submission" date="2018-08" db="EMBL/GenBank/DDBJ databases">
        <title>Genome and evolution of the arbuscular mycorrhizal fungus Diversispora epigaea (formerly Glomus versiforme) and its bacterial endosymbionts.</title>
        <authorList>
            <person name="Sun X."/>
            <person name="Fei Z."/>
            <person name="Harrison M."/>
        </authorList>
    </citation>
    <scope>NUCLEOTIDE SEQUENCE [LARGE SCALE GENOMIC DNA]</scope>
    <source>
        <strain evidence="1 2">IT104</strain>
    </source>
</reference>
<gene>
    <name evidence="1" type="ORF">Glove_117g362</name>
</gene>
<name>A0A397J6P7_9GLOM</name>
<proteinExistence type="predicted"/>
<dbReference type="OrthoDB" id="3437960at2759"/>
<comment type="caution">
    <text evidence="1">The sequence shown here is derived from an EMBL/GenBank/DDBJ whole genome shotgun (WGS) entry which is preliminary data.</text>
</comment>
<keyword evidence="2" id="KW-1185">Reference proteome</keyword>
<organism evidence="1 2">
    <name type="scientific">Diversispora epigaea</name>
    <dbReference type="NCBI Taxonomy" id="1348612"/>
    <lineage>
        <taxon>Eukaryota</taxon>
        <taxon>Fungi</taxon>
        <taxon>Fungi incertae sedis</taxon>
        <taxon>Mucoromycota</taxon>
        <taxon>Glomeromycotina</taxon>
        <taxon>Glomeromycetes</taxon>
        <taxon>Diversisporales</taxon>
        <taxon>Diversisporaceae</taxon>
        <taxon>Diversispora</taxon>
    </lineage>
</organism>
<dbReference type="AlphaFoldDB" id="A0A397J6P7"/>
<protein>
    <submittedName>
        <fullName evidence="1">Uncharacterized protein</fullName>
    </submittedName>
</protein>
<sequence>MKYDPCVSGENGRSKENLCRWNSCTDEEEDSDELIEHLCLDHLRTQDQCFKWQGCF</sequence>
<accession>A0A397J6P7</accession>
<dbReference type="Proteomes" id="UP000266861">
    <property type="component" value="Unassembled WGS sequence"/>
</dbReference>